<evidence type="ECO:0000313" key="2">
    <source>
        <dbReference type="EMBL" id="RDH40481.1"/>
    </source>
</evidence>
<sequence>MPGFGLQAVMQKDEEKTSKESIHAREMGPVVAGKLVFNTSGYNPVMQISVKKGFANFSLNLTEEENASLKALRIECLSHYENYGSLELIPCEVRGFIQSLGSGNSEVAETITRIVMRQINSVLKYTGAETAWITMRAYTPIPNFAEPRWHADNYYYPTQTIQYKVAITLKGVSTLFYDSESKEREQLELVRTDKVLLKKALTPSKIVSAETGQGSIFVVGACYAPIHSEPNINSERLLLSMVPGSKEQIRKLYKRTPEQQIMLPLLQKGFYCYFLGPKLKDKYIHSPYEETGIIIFNLFKTRGESLLKAISDIVTSQNSKIQAEILESNCAVKFVFSGGAVIVVDDISDYMLDAGIKKDSDVYSALLEYSKRSPMQESQPINTAAAARTVNTASSSSSATPVSKPKFSFNAILGANTSGLFVPKNVALRINAIVKIPRVVANGWSNPLLNINNQTTFTHYNLDFSQGEIDALKSLKIEYTSHYENYGELALVPYEVQGFVESLSNKNISISRIVASVITRVVDNILYCTGQQTAWITLRAFTPVNAFAEPRWHRDRFDYPPSGEQYKGAVTLKGDGTIFYNELPSETAALNRVKHDKKLLDQVLDKTRLASAPFGLGTLFIVGADNAPIHSEPHITTERLFLAVVTGSKEQIEKVYRQTPEQEIMPLLLEQDFYCYFVGPKIKDKFKVSPYEETEIIVFKTIDSPDTDLLNKAASIVTSHNKRITAELPADDPTLLRLSLPEGGVILIRDISAYYLMQKKTIRSPDDIYKVLQEYMATANSCVDQLYTESATTSATSNKPCLARKLTYSAIPGRNTCGLFKPCKELGTAIQTQIKTEETDRVVFKSY</sequence>
<protein>
    <submittedName>
        <fullName evidence="2">Uncharacterized protein</fullName>
    </submittedName>
</protein>
<organism evidence="2 3">
    <name type="scientific">Candidatus Aquirickettsiella gammari</name>
    <dbReference type="NCBI Taxonomy" id="2016198"/>
    <lineage>
        <taxon>Bacteria</taxon>
        <taxon>Pseudomonadati</taxon>
        <taxon>Pseudomonadota</taxon>
        <taxon>Gammaproteobacteria</taxon>
        <taxon>Legionellales</taxon>
        <taxon>Coxiellaceae</taxon>
        <taxon>Candidatus Aquirickettsiella</taxon>
    </lineage>
</organism>
<comment type="caution">
    <text evidence="2">The sequence shown here is derived from an EMBL/GenBank/DDBJ whole genome shotgun (WGS) entry which is preliminary data.</text>
</comment>
<evidence type="ECO:0000256" key="1">
    <source>
        <dbReference type="SAM" id="MobiDB-lite"/>
    </source>
</evidence>
<reference evidence="2 3" key="2">
    <citation type="journal article" date="2018" name="J. Invertebr. Pathol.">
        <title>'Candidatus Aquirickettsiella gammari' (Gammaproteobacteria: Legionellales: Coxiellaceae): A bacterial pathogen of the freshwater crustacean Gammarus fossarum (Malacostraca: Amphipoda).</title>
        <authorList>
            <person name="Bojko J."/>
            <person name="Dunn A.M."/>
            <person name="Stebbing P.D."/>
            <person name="van Aerle R."/>
            <person name="Bacela-Spychalska K."/>
            <person name="Bean T.P."/>
            <person name="Urrutia A."/>
            <person name="Stentiford G.D."/>
        </authorList>
    </citation>
    <scope>NUCLEOTIDE SEQUENCE [LARGE SCALE GENOMIC DNA]</scope>
    <source>
        <strain evidence="2">RA15029</strain>
    </source>
</reference>
<proteinExistence type="predicted"/>
<reference evidence="2 3" key="1">
    <citation type="journal article" date="2017" name="Int. J. Syst. Evol. Microbiol.">
        <title>Aquarickettsiella crustaci n. gen. n. sp. (Gammaproteobacteria: Legionellales: Coxiellaceae); a bacterial pathogen of the freshwater crustacean: Gammarus fossarum (Malacostraca: Amphipoda).</title>
        <authorList>
            <person name="Bojko J."/>
            <person name="Dunn A.M."/>
            <person name="Stebbing P.D."/>
            <person name="Van Aerle R."/>
            <person name="Bacela-Spychalska K."/>
            <person name="Bean T.P."/>
            <person name="Stentiford G.D."/>
        </authorList>
    </citation>
    <scope>NUCLEOTIDE SEQUENCE [LARGE SCALE GENOMIC DNA]</scope>
    <source>
        <strain evidence="2">RA15029</strain>
    </source>
</reference>
<keyword evidence="3" id="KW-1185">Reference proteome</keyword>
<dbReference type="EMBL" id="NMOS02000008">
    <property type="protein sequence ID" value="RDH40481.1"/>
    <property type="molecule type" value="Genomic_DNA"/>
</dbReference>
<dbReference type="Proteomes" id="UP000226429">
    <property type="component" value="Unassembled WGS sequence"/>
</dbReference>
<gene>
    <name evidence="2" type="ORF">CFE62_003740</name>
</gene>
<evidence type="ECO:0000313" key="3">
    <source>
        <dbReference type="Proteomes" id="UP000226429"/>
    </source>
</evidence>
<dbReference type="AlphaFoldDB" id="A0A370CHY7"/>
<accession>A0A370CHY7</accession>
<feature type="compositionally biased region" description="Basic and acidic residues" evidence="1">
    <location>
        <begin position="11"/>
        <end position="22"/>
    </location>
</feature>
<feature type="region of interest" description="Disordered" evidence="1">
    <location>
        <begin position="1"/>
        <end position="22"/>
    </location>
</feature>
<name>A0A370CHY7_9COXI</name>